<organism evidence="1 2">
    <name type="scientific">Faecalibacterium tardum</name>
    <dbReference type="NCBI Taxonomy" id="3133156"/>
    <lineage>
        <taxon>Bacteria</taxon>
        <taxon>Bacillati</taxon>
        <taxon>Bacillota</taxon>
        <taxon>Clostridia</taxon>
        <taxon>Eubacteriales</taxon>
        <taxon>Oscillospiraceae</taxon>
        <taxon>Faecalibacterium</taxon>
    </lineage>
</organism>
<dbReference type="EMBL" id="JBBMEO010000003">
    <property type="protein sequence ID" value="MEQ2361325.1"/>
    <property type="molecule type" value="Genomic_DNA"/>
</dbReference>
<accession>A0ABV1AT08</accession>
<evidence type="ECO:0000313" key="1">
    <source>
        <dbReference type="EMBL" id="MEQ2361325.1"/>
    </source>
</evidence>
<dbReference type="RefSeq" id="WP_349151831.1">
    <property type="nucleotide sequence ID" value="NZ_JBBMEO010000003.1"/>
</dbReference>
<sequence length="55" mass="6535">MNDWMREVDYATYCPKCKNFKVLETDEPCNECLTECAREGTVKPLKFKDKREKAK</sequence>
<keyword evidence="2" id="KW-1185">Reference proteome</keyword>
<dbReference type="Proteomes" id="UP001457197">
    <property type="component" value="Unassembled WGS sequence"/>
</dbReference>
<evidence type="ECO:0000313" key="2">
    <source>
        <dbReference type="Proteomes" id="UP001457197"/>
    </source>
</evidence>
<comment type="caution">
    <text evidence="1">The sequence shown here is derived from an EMBL/GenBank/DDBJ whole genome shotgun (WGS) entry which is preliminary data.</text>
</comment>
<gene>
    <name evidence="1" type="ORF">WMO44_04060</name>
</gene>
<name>A0ABV1AT08_9FIRM</name>
<protein>
    <submittedName>
        <fullName evidence="1">Uncharacterized protein</fullName>
    </submittedName>
</protein>
<reference evidence="1 2" key="1">
    <citation type="submission" date="2024-03" db="EMBL/GenBank/DDBJ databases">
        <title>Human intestinal bacterial collection.</title>
        <authorList>
            <person name="Pauvert C."/>
            <person name="Hitch T.C.A."/>
            <person name="Clavel T."/>
        </authorList>
    </citation>
    <scope>NUCLEOTIDE SEQUENCE [LARGE SCALE GENOMIC DNA]</scope>
    <source>
        <strain evidence="1 2">CLA-AA-H175</strain>
    </source>
</reference>
<proteinExistence type="predicted"/>